<comment type="caution">
    <text evidence="7">The sequence shown here is derived from an EMBL/GenBank/DDBJ whole genome shotgun (WGS) entry which is preliminary data.</text>
</comment>
<dbReference type="Pfam" id="PF17137">
    <property type="entry name" value="DUF5110"/>
    <property type="match status" value="1"/>
</dbReference>
<feature type="domain" description="DUF5110" evidence="6">
    <location>
        <begin position="626"/>
        <end position="696"/>
    </location>
</feature>
<dbReference type="CDD" id="cd06604">
    <property type="entry name" value="GH31_glucosidase_II_MalA"/>
    <property type="match status" value="1"/>
</dbReference>
<comment type="similarity">
    <text evidence="1 2">Belongs to the glycosyl hydrolase 31 family.</text>
</comment>
<dbReference type="GO" id="GO:0030246">
    <property type="term" value="F:carbohydrate binding"/>
    <property type="evidence" value="ECO:0007669"/>
    <property type="project" value="InterPro"/>
</dbReference>
<evidence type="ECO:0000256" key="3">
    <source>
        <dbReference type="SAM" id="SignalP"/>
    </source>
</evidence>
<evidence type="ECO:0000256" key="1">
    <source>
        <dbReference type="ARBA" id="ARBA00007806"/>
    </source>
</evidence>
<dbReference type="PANTHER" id="PTHR22762">
    <property type="entry name" value="ALPHA-GLUCOSIDASE"/>
    <property type="match status" value="1"/>
</dbReference>
<dbReference type="InterPro" id="IPR030458">
    <property type="entry name" value="Glyco_hydro_31_AS"/>
</dbReference>
<dbReference type="InterPro" id="IPR033403">
    <property type="entry name" value="DUF5110"/>
</dbReference>
<dbReference type="Pfam" id="PF13802">
    <property type="entry name" value="Gal_mutarotas_2"/>
    <property type="match status" value="1"/>
</dbReference>
<evidence type="ECO:0000313" key="7">
    <source>
        <dbReference type="EMBL" id="MBI5168015.1"/>
    </source>
</evidence>
<evidence type="ECO:0000313" key="8">
    <source>
        <dbReference type="Proteomes" id="UP000696931"/>
    </source>
</evidence>
<dbReference type="EMBL" id="JACRIW010000008">
    <property type="protein sequence ID" value="MBI5168015.1"/>
    <property type="molecule type" value="Genomic_DNA"/>
</dbReference>
<dbReference type="InterPro" id="IPR025887">
    <property type="entry name" value="Glyco_hydro_31_N_dom"/>
</dbReference>
<keyword evidence="2" id="KW-0326">Glycosidase</keyword>
<reference evidence="7" key="1">
    <citation type="submission" date="2020-07" db="EMBL/GenBank/DDBJ databases">
        <title>Huge and variable diversity of episymbiotic CPR bacteria and DPANN archaea in groundwater ecosystems.</title>
        <authorList>
            <person name="He C.Y."/>
            <person name="Keren R."/>
            <person name="Whittaker M."/>
            <person name="Farag I.F."/>
            <person name="Doudna J."/>
            <person name="Cate J.H.D."/>
            <person name="Banfield J.F."/>
        </authorList>
    </citation>
    <scope>NUCLEOTIDE SEQUENCE</scope>
    <source>
        <strain evidence="7">NC_groundwater_1813_Pr3_B-0.1um_71_17</strain>
    </source>
</reference>
<dbReference type="AlphaFoldDB" id="A0A933SAD4"/>
<evidence type="ECO:0000259" key="4">
    <source>
        <dbReference type="Pfam" id="PF01055"/>
    </source>
</evidence>
<feature type="domain" description="Glycoside hydrolase family 31 TIM barrel" evidence="4">
    <location>
        <begin position="193"/>
        <end position="522"/>
    </location>
</feature>
<evidence type="ECO:0000256" key="2">
    <source>
        <dbReference type="RuleBase" id="RU361185"/>
    </source>
</evidence>
<dbReference type="GO" id="GO:0004553">
    <property type="term" value="F:hydrolase activity, hydrolyzing O-glycosyl compounds"/>
    <property type="evidence" value="ECO:0007669"/>
    <property type="project" value="InterPro"/>
</dbReference>
<dbReference type="GO" id="GO:0005975">
    <property type="term" value="P:carbohydrate metabolic process"/>
    <property type="evidence" value="ECO:0007669"/>
    <property type="project" value="InterPro"/>
</dbReference>
<dbReference type="Gene3D" id="2.60.40.1760">
    <property type="entry name" value="glycosyl hydrolase (family 31)"/>
    <property type="match status" value="1"/>
</dbReference>
<sequence length="707" mass="77080">MRALLRTLQAALALFGATAAHADPLAESLGEGVVRWWADAASRDAAPVSVMLAEPRAGRPLERGGAIVPRFLLQGGGRIVRLDVPRGTTLHGTGEVGGPLVRNGRQVTCWNTDAYAYGATSASLYQSHPWVLGVRPDGTAFGVLADTPERLTIDLTRGIEFRAQGAPFPVIVIDEATPLEVLATLADLTGHMPLPPRWALGFQQCRYSYAPAAEVERIAREFRARALPCDVLWMDIDYMDRRKPFTFDPRGFANPAALADTLRSRGFRSVWILDPGIKQEPGDLVYEQGNAGGHWVKMADGTPYTGRVWPGTCVFPDFTRRATREWWGALTARFAERAGADGIWNDMNEPAVFDVEGKTMPITAKHEADAELGGTGFHARYHNLYGQQMARATFEGLRAARPEKRPFVLSRANALGGQRYAAAWTGDNRANDEHLHMTLAMALNLGLSGQPFSGPDIGGYAGPCTGDDYLRWLGLGALLPFARAHTETGNIRKEPWSFGPQVEALARRALETRYRLLPYLYTCFEEASRTGAPIARPAFFADLARTELRNVEHEFLIGADVAARLAWAEPMPDSPSLVADRGRWPRVTVVPGGESELLPTLHVRAGAIVPLGPVLQYSDEKPLDEVELLVAPDAEGHAEGVLYEDAGDGYGYQRGEYRRWTFTAVTGADKQVRVSVQSVGTWAPPAGRTWRVTLAGAPKGATGEVTP</sequence>
<dbReference type="SUPFAM" id="SSF51445">
    <property type="entry name" value="(Trans)glycosidases"/>
    <property type="match status" value="1"/>
</dbReference>
<protein>
    <submittedName>
        <fullName evidence="7">DUF5110 domain-containing protein</fullName>
    </submittedName>
</protein>
<dbReference type="SUPFAM" id="SSF74650">
    <property type="entry name" value="Galactose mutarotase-like"/>
    <property type="match status" value="1"/>
</dbReference>
<dbReference type="PANTHER" id="PTHR22762:SF120">
    <property type="entry name" value="HETEROGLYCAN GLUCOSIDASE 1"/>
    <property type="match status" value="1"/>
</dbReference>
<feature type="chain" id="PRO_5038057678" evidence="3">
    <location>
        <begin position="23"/>
        <end position="707"/>
    </location>
</feature>
<name>A0A933SAD4_UNCEI</name>
<dbReference type="InterPro" id="IPR013780">
    <property type="entry name" value="Glyco_hydro_b"/>
</dbReference>
<dbReference type="Proteomes" id="UP000696931">
    <property type="component" value="Unassembled WGS sequence"/>
</dbReference>
<dbReference type="Gene3D" id="2.60.40.1180">
    <property type="entry name" value="Golgi alpha-mannosidase II"/>
    <property type="match status" value="1"/>
</dbReference>
<gene>
    <name evidence="7" type="ORF">HZA61_00865</name>
</gene>
<proteinExistence type="inferred from homology"/>
<accession>A0A933SAD4</accession>
<keyword evidence="3" id="KW-0732">Signal</keyword>
<feature type="signal peptide" evidence="3">
    <location>
        <begin position="1"/>
        <end position="22"/>
    </location>
</feature>
<dbReference type="InterPro" id="IPR000322">
    <property type="entry name" value="Glyco_hydro_31_TIM"/>
</dbReference>
<dbReference type="Pfam" id="PF01055">
    <property type="entry name" value="Glyco_hydro_31_2nd"/>
    <property type="match status" value="1"/>
</dbReference>
<dbReference type="InterPro" id="IPR011013">
    <property type="entry name" value="Gal_mutarotase_sf_dom"/>
</dbReference>
<evidence type="ECO:0000259" key="6">
    <source>
        <dbReference type="Pfam" id="PF17137"/>
    </source>
</evidence>
<dbReference type="Gene3D" id="3.20.20.80">
    <property type="entry name" value="Glycosidases"/>
    <property type="match status" value="1"/>
</dbReference>
<dbReference type="PROSITE" id="PS00129">
    <property type="entry name" value="GLYCOSYL_HYDROL_F31_1"/>
    <property type="match status" value="1"/>
</dbReference>
<organism evidence="7 8">
    <name type="scientific">Eiseniibacteriota bacterium</name>
    <dbReference type="NCBI Taxonomy" id="2212470"/>
    <lineage>
        <taxon>Bacteria</taxon>
        <taxon>Candidatus Eiseniibacteriota</taxon>
    </lineage>
</organism>
<evidence type="ECO:0000259" key="5">
    <source>
        <dbReference type="Pfam" id="PF13802"/>
    </source>
</evidence>
<dbReference type="InterPro" id="IPR017853">
    <property type="entry name" value="GH"/>
</dbReference>
<keyword evidence="2" id="KW-0378">Hydrolase</keyword>
<dbReference type="CDD" id="cd14752">
    <property type="entry name" value="GH31_N"/>
    <property type="match status" value="1"/>
</dbReference>
<feature type="domain" description="Glycoside hydrolase family 31 N-terminal" evidence="5">
    <location>
        <begin position="80"/>
        <end position="154"/>
    </location>
</feature>